<dbReference type="AlphaFoldDB" id="A0A3M8BXI6"/>
<dbReference type="EMBL" id="RHHR01000047">
    <property type="protein sequence ID" value="RNB68074.1"/>
    <property type="molecule type" value="Genomic_DNA"/>
</dbReference>
<organism evidence="1 2">
    <name type="scientific">Brevibacillus invocatus</name>
    <dbReference type="NCBI Taxonomy" id="173959"/>
    <lineage>
        <taxon>Bacteria</taxon>
        <taxon>Bacillati</taxon>
        <taxon>Bacillota</taxon>
        <taxon>Bacilli</taxon>
        <taxon>Bacillales</taxon>
        <taxon>Paenibacillaceae</taxon>
        <taxon>Brevibacillus</taxon>
    </lineage>
</organism>
<dbReference type="RefSeq" id="WP_122910995.1">
    <property type="nucleotide sequence ID" value="NZ_CBCSBE010000030.1"/>
</dbReference>
<proteinExistence type="predicted"/>
<evidence type="ECO:0008006" key="3">
    <source>
        <dbReference type="Google" id="ProtNLM"/>
    </source>
</evidence>
<evidence type="ECO:0000313" key="2">
    <source>
        <dbReference type="Proteomes" id="UP000282028"/>
    </source>
</evidence>
<dbReference type="OrthoDB" id="9810122at2"/>
<reference evidence="1 2" key="1">
    <citation type="submission" date="2018-10" db="EMBL/GenBank/DDBJ databases">
        <title>Phylogenomics of Brevibacillus.</title>
        <authorList>
            <person name="Dunlap C."/>
        </authorList>
    </citation>
    <scope>NUCLEOTIDE SEQUENCE [LARGE SCALE GENOMIC DNA]</scope>
    <source>
        <strain evidence="1 2">JCM 12215</strain>
    </source>
</reference>
<sequence>MASTINLYEKKIFSQNGEDGMIEEIFTRIGTTNRFFVEFGVEDGMECLTRHLLVHHGWSGVMMEGSESHFRNLVANTAMYPQVHVSHQFITRDNVPGLFKAHGVPNEFDLLVIDIDGNDYWVWQALDAYKPRLVVIEYNASYPPPQKMVIPYMENFCWDGTSYFGASLSSLEALGKKLGYALVGTDTRGVNAFFVRQDLLAALGFPALPAKLAYHPPRYGPDKGGHPHRGGPILEI</sequence>
<name>A0A3M8BXI6_9BACL</name>
<gene>
    <name evidence="1" type="ORF">EDM52_21580</name>
</gene>
<accession>A0A3M8BXI6</accession>
<evidence type="ECO:0000313" key="1">
    <source>
        <dbReference type="EMBL" id="RNB68074.1"/>
    </source>
</evidence>
<keyword evidence="2" id="KW-1185">Reference proteome</keyword>
<comment type="caution">
    <text evidence="1">The sequence shown here is derived from an EMBL/GenBank/DDBJ whole genome shotgun (WGS) entry which is preliminary data.</text>
</comment>
<dbReference type="Proteomes" id="UP000282028">
    <property type="component" value="Unassembled WGS sequence"/>
</dbReference>
<protein>
    <recommendedName>
        <fullName evidence="3">FkbM family methyltransferase</fullName>
    </recommendedName>
</protein>